<feature type="domain" description="Protein kinase" evidence="1">
    <location>
        <begin position="31"/>
        <end position="299"/>
    </location>
</feature>
<evidence type="ECO:0000313" key="2">
    <source>
        <dbReference type="EMBL" id="OSD00614.1"/>
    </source>
</evidence>
<dbReference type="Proteomes" id="UP000193067">
    <property type="component" value="Unassembled WGS sequence"/>
</dbReference>
<dbReference type="InterPro" id="IPR000719">
    <property type="entry name" value="Prot_kinase_dom"/>
</dbReference>
<name>A0A1Y2IJ11_TRAC3</name>
<dbReference type="EMBL" id="KZ084117">
    <property type="protein sequence ID" value="OSD00614.1"/>
    <property type="molecule type" value="Genomic_DNA"/>
</dbReference>
<organism evidence="2 3">
    <name type="scientific">Trametes coccinea (strain BRFM310)</name>
    <name type="common">Pycnoporus coccineus</name>
    <dbReference type="NCBI Taxonomy" id="1353009"/>
    <lineage>
        <taxon>Eukaryota</taxon>
        <taxon>Fungi</taxon>
        <taxon>Dikarya</taxon>
        <taxon>Basidiomycota</taxon>
        <taxon>Agaricomycotina</taxon>
        <taxon>Agaricomycetes</taxon>
        <taxon>Polyporales</taxon>
        <taxon>Polyporaceae</taxon>
        <taxon>Trametes</taxon>
    </lineage>
</organism>
<dbReference type="Pfam" id="PF00069">
    <property type="entry name" value="Pkinase"/>
    <property type="match status" value="1"/>
</dbReference>
<evidence type="ECO:0000313" key="3">
    <source>
        <dbReference type="Proteomes" id="UP000193067"/>
    </source>
</evidence>
<dbReference type="OrthoDB" id="4062651at2759"/>
<dbReference type="GO" id="GO:0005524">
    <property type="term" value="F:ATP binding"/>
    <property type="evidence" value="ECO:0007669"/>
    <property type="project" value="InterPro"/>
</dbReference>
<evidence type="ECO:0000259" key="1">
    <source>
        <dbReference type="PROSITE" id="PS50011"/>
    </source>
</evidence>
<dbReference type="GO" id="GO:0004672">
    <property type="term" value="F:protein kinase activity"/>
    <property type="evidence" value="ECO:0007669"/>
    <property type="project" value="InterPro"/>
</dbReference>
<dbReference type="SMART" id="SM00220">
    <property type="entry name" value="S_TKc"/>
    <property type="match status" value="1"/>
</dbReference>
<keyword evidence="3" id="KW-1185">Reference proteome</keyword>
<gene>
    <name evidence="2" type="ORF">PYCCODRAFT_1437211</name>
</gene>
<dbReference type="SUPFAM" id="SSF56112">
    <property type="entry name" value="Protein kinase-like (PK-like)"/>
    <property type="match status" value="1"/>
</dbReference>
<dbReference type="PROSITE" id="PS50011">
    <property type="entry name" value="PROTEIN_KINASE_DOM"/>
    <property type="match status" value="1"/>
</dbReference>
<protein>
    <recommendedName>
        <fullName evidence="1">Protein kinase domain-containing protein</fullName>
    </recommendedName>
</protein>
<dbReference type="InterPro" id="IPR008266">
    <property type="entry name" value="Tyr_kinase_AS"/>
</dbReference>
<dbReference type="Gene3D" id="1.10.510.10">
    <property type="entry name" value="Transferase(Phosphotransferase) domain 1"/>
    <property type="match status" value="1"/>
</dbReference>
<dbReference type="PROSITE" id="PS00109">
    <property type="entry name" value="PROTEIN_KINASE_TYR"/>
    <property type="match status" value="1"/>
</dbReference>
<proteinExistence type="predicted"/>
<reference evidence="2 3" key="1">
    <citation type="journal article" date="2015" name="Biotechnol. Biofuels">
        <title>Enhanced degradation of softwood versus hardwood by the white-rot fungus Pycnoporus coccineus.</title>
        <authorList>
            <person name="Couturier M."/>
            <person name="Navarro D."/>
            <person name="Chevret D."/>
            <person name="Henrissat B."/>
            <person name="Piumi F."/>
            <person name="Ruiz-Duenas F.J."/>
            <person name="Martinez A.T."/>
            <person name="Grigoriev I.V."/>
            <person name="Riley R."/>
            <person name="Lipzen A."/>
            <person name="Berrin J.G."/>
            <person name="Master E.R."/>
            <person name="Rosso M.N."/>
        </authorList>
    </citation>
    <scope>NUCLEOTIDE SEQUENCE [LARGE SCALE GENOMIC DNA]</scope>
    <source>
        <strain evidence="2 3">BRFM310</strain>
    </source>
</reference>
<dbReference type="AlphaFoldDB" id="A0A1Y2IJ11"/>
<accession>A0A1Y2IJ11</accession>
<sequence>MDSDLDGPPWFARHPDGTIHLGGVPERLQRHRKLKERGIALADSLKPGIVFGTGADETNMVVVKVLDLATEELPIYQRLLRRLDDPANHTVPAEIETSEHPLLIMPMLERSFNIVTVCCHSQTELLRVFYELVEGIDFMHQSHIVHMDFCCSNVLVAVPREGFLHDKVTPNRVYIIDFDTSRQFDLGPGDQHAVELPETQVDPPNEMTRFDPYSWDVYCLGRVLEWLVEDYCEMRGRIPRIAQWYARWLIGDEKGCRAVCHCRPTARMARVALAMIRLMGPLIDFYDTMSSNLGKRHIS</sequence>
<dbReference type="InterPro" id="IPR011009">
    <property type="entry name" value="Kinase-like_dom_sf"/>
</dbReference>